<dbReference type="InParanoid" id="A0A409VKN3"/>
<organism evidence="3 4">
    <name type="scientific">Gymnopilus dilepis</name>
    <dbReference type="NCBI Taxonomy" id="231916"/>
    <lineage>
        <taxon>Eukaryota</taxon>
        <taxon>Fungi</taxon>
        <taxon>Dikarya</taxon>
        <taxon>Basidiomycota</taxon>
        <taxon>Agaricomycotina</taxon>
        <taxon>Agaricomycetes</taxon>
        <taxon>Agaricomycetidae</taxon>
        <taxon>Agaricales</taxon>
        <taxon>Agaricineae</taxon>
        <taxon>Hymenogastraceae</taxon>
        <taxon>Gymnopilus</taxon>
    </lineage>
</organism>
<dbReference type="PANTHER" id="PTHR10039">
    <property type="entry name" value="AMELOGENIN"/>
    <property type="match status" value="1"/>
</dbReference>
<dbReference type="OrthoDB" id="2899790at2759"/>
<dbReference type="STRING" id="231916.A0A409VKN3"/>
<evidence type="ECO:0000313" key="4">
    <source>
        <dbReference type="Proteomes" id="UP000284706"/>
    </source>
</evidence>
<dbReference type="InterPro" id="IPR027417">
    <property type="entry name" value="P-loop_NTPase"/>
</dbReference>
<evidence type="ECO:0000259" key="2">
    <source>
        <dbReference type="Pfam" id="PF24883"/>
    </source>
</evidence>
<dbReference type="AlphaFoldDB" id="A0A409VKN3"/>
<proteinExistence type="predicted"/>
<protein>
    <recommendedName>
        <fullName evidence="2">Nephrocystin 3-like N-terminal domain-containing protein</fullName>
    </recommendedName>
</protein>
<dbReference type="PANTHER" id="PTHR10039:SF14">
    <property type="entry name" value="NACHT DOMAIN-CONTAINING PROTEIN"/>
    <property type="match status" value="1"/>
</dbReference>
<dbReference type="Gene3D" id="3.40.50.300">
    <property type="entry name" value="P-loop containing nucleotide triphosphate hydrolases"/>
    <property type="match status" value="1"/>
</dbReference>
<dbReference type="Proteomes" id="UP000284706">
    <property type="component" value="Unassembled WGS sequence"/>
</dbReference>
<accession>A0A409VKN3</accession>
<dbReference type="SUPFAM" id="SSF52540">
    <property type="entry name" value="P-loop containing nucleoside triphosphate hydrolases"/>
    <property type="match status" value="1"/>
</dbReference>
<keyword evidence="4" id="KW-1185">Reference proteome</keyword>
<name>A0A409VKN3_9AGAR</name>
<evidence type="ECO:0000256" key="1">
    <source>
        <dbReference type="ARBA" id="ARBA00022737"/>
    </source>
</evidence>
<gene>
    <name evidence="3" type="ORF">CVT26_009650</name>
</gene>
<sequence>MAMIASGSLLISGGTFSQTIEGGSRGERWRPFVPRFNVYHVVVDLFFFNADFEKLAQRVATQARHDTGELAEPAKCHPDTRVAILTDLLDWAQAITYNYPVKWMTGSAGVGKTAIARSIAEILKRRNLLLADFFFWRTGDRCNTAEFFVSTLAYQIAISLPETRPFIENAIRQDPHIFTRTLESQSQALIVGPITSVFQEGRALEGYPRIFVVDGLDECLGSNIQSQDIEKQTEILRVLYWTLSQLPAPFALLIASRPEYQIRRTLGTLPSGVCSAIMLNDSYDAEEDIRRFYLSKFREIQEHHPLRAYLPSGQWPATTVVEDLVNRASGQFIYASTVIRFIAASKRNPLNQLDRVLQSSVSGNTKPFKSLDLLYSVIFMVIDEEDLAATLRVLGILLLGRSRSTRSSRNFSPDALPPSFWDRFLGFRSGELQRLMLGLESVLSIQGLDKKYFRFYHASLQDFLFDPSRSQSFFIDAEVVYEDLAKRSICHLSTCDADIEAYVLFGMQYWFTYAKPSRDLQFSVSQLQVPILPRHLKLWFPILLGVILQSRLEQRRTLYNQLMKHYLSQLALVVSPYLEHEPLIFLLLAAIEGGGTAAGLMGDLLRTVQCHLTPEMLLIDKHGFSLQEDRILQAFLCADVEYIMDYNVFTETALVAVLQNQAMADYEMWCASAAAHLLKSFQQTSR</sequence>
<evidence type="ECO:0000313" key="3">
    <source>
        <dbReference type="EMBL" id="PPQ66803.1"/>
    </source>
</evidence>
<dbReference type="InterPro" id="IPR056884">
    <property type="entry name" value="NPHP3-like_N"/>
</dbReference>
<keyword evidence="1" id="KW-0677">Repeat</keyword>
<comment type="caution">
    <text evidence="3">The sequence shown here is derived from an EMBL/GenBank/DDBJ whole genome shotgun (WGS) entry which is preliminary data.</text>
</comment>
<dbReference type="Pfam" id="PF24883">
    <property type="entry name" value="NPHP3_N"/>
    <property type="match status" value="1"/>
</dbReference>
<dbReference type="EMBL" id="NHYE01005621">
    <property type="protein sequence ID" value="PPQ66803.1"/>
    <property type="molecule type" value="Genomic_DNA"/>
</dbReference>
<reference evidence="3 4" key="1">
    <citation type="journal article" date="2018" name="Evol. Lett.">
        <title>Horizontal gene cluster transfer increased hallucinogenic mushroom diversity.</title>
        <authorList>
            <person name="Reynolds H.T."/>
            <person name="Vijayakumar V."/>
            <person name="Gluck-Thaler E."/>
            <person name="Korotkin H.B."/>
            <person name="Matheny P.B."/>
            <person name="Slot J.C."/>
        </authorList>
    </citation>
    <scope>NUCLEOTIDE SEQUENCE [LARGE SCALE GENOMIC DNA]</scope>
    <source>
        <strain evidence="3 4">SRW20</strain>
    </source>
</reference>
<feature type="domain" description="Nephrocystin 3-like N-terminal" evidence="2">
    <location>
        <begin position="98"/>
        <end position="257"/>
    </location>
</feature>